<dbReference type="PANTHER" id="PTHR48021:SF24">
    <property type="entry name" value="MAJOR FACILITATOR SUPERFAMILY (MFS) PROFILE DOMAIN-CONTAINING PROTEIN"/>
    <property type="match status" value="1"/>
</dbReference>
<feature type="transmembrane region" description="Helical" evidence="7">
    <location>
        <begin position="120"/>
        <end position="140"/>
    </location>
</feature>
<dbReference type="InterPro" id="IPR005828">
    <property type="entry name" value="MFS_sugar_transport-like"/>
</dbReference>
<evidence type="ECO:0000313" key="9">
    <source>
        <dbReference type="EMBL" id="OXU28644.1"/>
    </source>
</evidence>
<dbReference type="GO" id="GO:0016020">
    <property type="term" value="C:membrane"/>
    <property type="evidence" value="ECO:0007669"/>
    <property type="project" value="UniProtKB-SubCell"/>
</dbReference>
<keyword evidence="2 7" id="KW-0812">Transmembrane</keyword>
<evidence type="ECO:0000256" key="5">
    <source>
        <dbReference type="ARBA" id="ARBA00023180"/>
    </source>
</evidence>
<feature type="transmembrane region" description="Helical" evidence="7">
    <location>
        <begin position="488"/>
        <end position="507"/>
    </location>
</feature>
<keyword evidence="5" id="KW-0325">Glycoprotein</keyword>
<dbReference type="FunFam" id="1.20.1250.20:FF:000249">
    <property type="entry name" value="facilitated trehalose transporter Tret1"/>
    <property type="match status" value="1"/>
</dbReference>
<keyword evidence="3 7" id="KW-1133">Transmembrane helix</keyword>
<feature type="transmembrane region" description="Helical" evidence="7">
    <location>
        <begin position="93"/>
        <end position="113"/>
    </location>
</feature>
<feature type="transmembrane region" description="Helical" evidence="7">
    <location>
        <begin position="180"/>
        <end position="201"/>
    </location>
</feature>
<dbReference type="SUPFAM" id="SSF103473">
    <property type="entry name" value="MFS general substrate transporter"/>
    <property type="match status" value="1"/>
</dbReference>
<dbReference type="OrthoDB" id="6612291at2759"/>
<dbReference type="PANTHER" id="PTHR48021">
    <property type="match status" value="1"/>
</dbReference>
<evidence type="ECO:0000256" key="1">
    <source>
        <dbReference type="ARBA" id="ARBA00004141"/>
    </source>
</evidence>
<sequence>MDPYCLSVEKEASKNIEENERECFKDAIVSSRSLNKGYAEPCRLKTAVPEIAACIIAATFHIAVGLSMAYSAILIPNLEKDDAEVHATKDETSWIASIVVITAPIGAMIGGFFMEAFGRLRCLQFGALPCVIGWILIAVAQNVPTILVGRLLAGLSVALATSPAIVYITEVARPELRGSLISFGPTLASFGMVLSYLKGALLSWRMVAWLSIAYGLVPVLLVQFIIPESPVWLVSKGRYEEARAALQWYFAKAMPVSLYKSEADVGKVSAAEAAFTTIMKENEIKLSEQRRSKHGGAVQKLRALLRPTGWKPMLILFLFFLFQQFSGIYITLFYAVTWFEEVGAGFDPYIASILVGLTRFFCSMVNTWLLRRFRRRILCIVSSLGMAVCMTVSGYFTMRITAGDKTGNWVPVACLLLYVCTSMVGMLTIPWTMTAELFPTEIRGMAHSISYSIANILMFAAVQSYRNLTQFLGGKVKINSKRSGSHAIQWFFAGVSVGASLFVWLLLPETHGKKLSEIEEYFHNNFLACGAEAKAKRRRAKRRAEQKAQAAALQPLNSPKTAQTA</sequence>
<evidence type="ECO:0000259" key="8">
    <source>
        <dbReference type="PROSITE" id="PS50850"/>
    </source>
</evidence>
<evidence type="ECO:0000256" key="3">
    <source>
        <dbReference type="ARBA" id="ARBA00022989"/>
    </source>
</evidence>
<dbReference type="AlphaFoldDB" id="A0A232FCW6"/>
<evidence type="ECO:0000256" key="6">
    <source>
        <dbReference type="SAM" id="MobiDB-lite"/>
    </source>
</evidence>
<dbReference type="EMBL" id="NNAY01000402">
    <property type="protein sequence ID" value="OXU28644.1"/>
    <property type="molecule type" value="Genomic_DNA"/>
</dbReference>
<evidence type="ECO:0000256" key="7">
    <source>
        <dbReference type="SAM" id="Phobius"/>
    </source>
</evidence>
<dbReference type="InterPro" id="IPR050549">
    <property type="entry name" value="MFS_Trehalose_Transporter"/>
</dbReference>
<dbReference type="STRING" id="543379.A0A232FCW6"/>
<gene>
    <name evidence="9" type="ORF">TSAR_011608</name>
</gene>
<proteinExistence type="predicted"/>
<feature type="transmembrane region" description="Helical" evidence="7">
    <location>
        <begin position="449"/>
        <end position="468"/>
    </location>
</feature>
<dbReference type="PRINTS" id="PR00171">
    <property type="entry name" value="SUGRTRNSPORT"/>
</dbReference>
<dbReference type="InterPro" id="IPR003663">
    <property type="entry name" value="Sugar/inositol_transpt"/>
</dbReference>
<feature type="transmembrane region" description="Helical" evidence="7">
    <location>
        <begin position="409"/>
        <end position="429"/>
    </location>
</feature>
<comment type="caution">
    <text evidence="9">The sequence shown here is derived from an EMBL/GenBank/DDBJ whole genome shotgun (WGS) entry which is preliminary data.</text>
</comment>
<accession>A0A232FCW6</accession>
<evidence type="ECO:0000256" key="2">
    <source>
        <dbReference type="ARBA" id="ARBA00022692"/>
    </source>
</evidence>
<organism evidence="9 10">
    <name type="scientific">Trichomalopsis sarcophagae</name>
    <dbReference type="NCBI Taxonomy" id="543379"/>
    <lineage>
        <taxon>Eukaryota</taxon>
        <taxon>Metazoa</taxon>
        <taxon>Ecdysozoa</taxon>
        <taxon>Arthropoda</taxon>
        <taxon>Hexapoda</taxon>
        <taxon>Insecta</taxon>
        <taxon>Pterygota</taxon>
        <taxon>Neoptera</taxon>
        <taxon>Endopterygota</taxon>
        <taxon>Hymenoptera</taxon>
        <taxon>Apocrita</taxon>
        <taxon>Proctotrupomorpha</taxon>
        <taxon>Chalcidoidea</taxon>
        <taxon>Pteromalidae</taxon>
        <taxon>Pteromalinae</taxon>
        <taxon>Trichomalopsis</taxon>
    </lineage>
</organism>
<reference evidence="9 10" key="1">
    <citation type="journal article" date="2017" name="Curr. Biol.">
        <title>The Evolution of Venom by Co-option of Single-Copy Genes.</title>
        <authorList>
            <person name="Martinson E.O."/>
            <person name="Mrinalini"/>
            <person name="Kelkar Y.D."/>
            <person name="Chang C.H."/>
            <person name="Werren J.H."/>
        </authorList>
    </citation>
    <scope>NUCLEOTIDE SEQUENCE [LARGE SCALE GENOMIC DNA]</scope>
    <source>
        <strain evidence="9 10">Alberta</strain>
        <tissue evidence="9">Whole body</tissue>
    </source>
</reference>
<dbReference type="PROSITE" id="PS50850">
    <property type="entry name" value="MFS"/>
    <property type="match status" value="1"/>
</dbReference>
<feature type="transmembrane region" description="Helical" evidence="7">
    <location>
        <begin position="349"/>
        <end position="370"/>
    </location>
</feature>
<feature type="transmembrane region" description="Helical" evidence="7">
    <location>
        <begin position="207"/>
        <end position="226"/>
    </location>
</feature>
<name>A0A232FCW6_9HYME</name>
<feature type="transmembrane region" description="Helical" evidence="7">
    <location>
        <begin position="146"/>
        <end position="168"/>
    </location>
</feature>
<comment type="subcellular location">
    <subcellularLocation>
        <location evidence="1">Membrane</location>
        <topology evidence="1">Multi-pass membrane protein</topology>
    </subcellularLocation>
</comment>
<feature type="region of interest" description="Disordered" evidence="6">
    <location>
        <begin position="538"/>
        <end position="565"/>
    </location>
</feature>
<feature type="domain" description="Major facilitator superfamily (MFS) profile" evidence="8">
    <location>
        <begin position="53"/>
        <end position="511"/>
    </location>
</feature>
<feature type="compositionally biased region" description="Polar residues" evidence="6">
    <location>
        <begin position="555"/>
        <end position="565"/>
    </location>
</feature>
<feature type="transmembrane region" description="Helical" evidence="7">
    <location>
        <begin position="51"/>
        <end position="73"/>
    </location>
</feature>
<dbReference type="Gene3D" id="1.20.1250.20">
    <property type="entry name" value="MFS general substrate transporter like domains"/>
    <property type="match status" value="1"/>
</dbReference>
<dbReference type="InterPro" id="IPR036259">
    <property type="entry name" value="MFS_trans_sf"/>
</dbReference>
<protein>
    <recommendedName>
        <fullName evidence="8">Major facilitator superfamily (MFS) profile domain-containing protein</fullName>
    </recommendedName>
</protein>
<keyword evidence="10" id="KW-1185">Reference proteome</keyword>
<evidence type="ECO:0000313" key="10">
    <source>
        <dbReference type="Proteomes" id="UP000215335"/>
    </source>
</evidence>
<keyword evidence="4 7" id="KW-0472">Membrane</keyword>
<dbReference type="Pfam" id="PF00083">
    <property type="entry name" value="Sugar_tr"/>
    <property type="match status" value="1"/>
</dbReference>
<dbReference type="InterPro" id="IPR020846">
    <property type="entry name" value="MFS_dom"/>
</dbReference>
<evidence type="ECO:0000256" key="4">
    <source>
        <dbReference type="ARBA" id="ARBA00023136"/>
    </source>
</evidence>
<feature type="transmembrane region" description="Helical" evidence="7">
    <location>
        <begin position="377"/>
        <end position="397"/>
    </location>
</feature>
<dbReference type="Proteomes" id="UP000215335">
    <property type="component" value="Unassembled WGS sequence"/>
</dbReference>
<feature type="transmembrane region" description="Helical" evidence="7">
    <location>
        <begin position="314"/>
        <end position="337"/>
    </location>
</feature>
<dbReference type="GO" id="GO:0022857">
    <property type="term" value="F:transmembrane transporter activity"/>
    <property type="evidence" value="ECO:0007669"/>
    <property type="project" value="InterPro"/>
</dbReference>